<dbReference type="EMBL" id="FNKL01000004">
    <property type="protein sequence ID" value="SDQ97242.1"/>
    <property type="molecule type" value="Genomic_DNA"/>
</dbReference>
<gene>
    <name evidence="10" type="ORF">SAMN05421664_2921</name>
</gene>
<feature type="domain" description="YetF C-terminal" evidence="8">
    <location>
        <begin position="100"/>
        <end position="169"/>
    </location>
</feature>
<comment type="subcellular location">
    <subcellularLocation>
        <location evidence="1">Cell membrane</location>
        <topology evidence="1">Multi-pass membrane protein</topology>
    </subcellularLocation>
</comment>
<feature type="domain" description="YetF-like N-terminal transmembrane" evidence="9">
    <location>
        <begin position="30"/>
        <end position="97"/>
    </location>
</feature>
<evidence type="ECO:0000256" key="7">
    <source>
        <dbReference type="SAM" id="Phobius"/>
    </source>
</evidence>
<comment type="similarity">
    <text evidence="2">Belongs to the UPF0702 family.</text>
</comment>
<evidence type="ECO:0000256" key="2">
    <source>
        <dbReference type="ARBA" id="ARBA00006448"/>
    </source>
</evidence>
<proteinExistence type="inferred from homology"/>
<evidence type="ECO:0000259" key="9">
    <source>
        <dbReference type="Pfam" id="PF20730"/>
    </source>
</evidence>
<dbReference type="AlphaFoldDB" id="A0A1H1F8D3"/>
<dbReference type="PANTHER" id="PTHR34582:SF6">
    <property type="entry name" value="UPF0702 TRANSMEMBRANE PROTEIN YCAP"/>
    <property type="match status" value="1"/>
</dbReference>
<dbReference type="Gene3D" id="3.30.240.20">
    <property type="entry name" value="bsu07140 like domains"/>
    <property type="match status" value="1"/>
</dbReference>
<dbReference type="InterPro" id="IPR023090">
    <property type="entry name" value="UPF0702_alpha/beta_dom_sf"/>
</dbReference>
<feature type="transmembrane region" description="Helical" evidence="7">
    <location>
        <begin position="22"/>
        <end position="42"/>
    </location>
</feature>
<evidence type="ECO:0000313" key="11">
    <source>
        <dbReference type="Proteomes" id="UP000199627"/>
    </source>
</evidence>
<dbReference type="GO" id="GO:0005886">
    <property type="term" value="C:plasma membrane"/>
    <property type="evidence" value="ECO:0007669"/>
    <property type="project" value="UniProtKB-SubCell"/>
</dbReference>
<name>A0A1H1F8D3_9FLAO</name>
<dbReference type="Proteomes" id="UP000199627">
    <property type="component" value="Unassembled WGS sequence"/>
</dbReference>
<evidence type="ECO:0008006" key="12">
    <source>
        <dbReference type="Google" id="ProtNLM"/>
    </source>
</evidence>
<dbReference type="PANTHER" id="PTHR34582">
    <property type="entry name" value="UPF0702 TRANSMEMBRANE PROTEIN YCAP"/>
    <property type="match status" value="1"/>
</dbReference>
<feature type="transmembrane region" description="Helical" evidence="7">
    <location>
        <begin position="77"/>
        <end position="99"/>
    </location>
</feature>
<keyword evidence="3" id="KW-1003">Cell membrane</keyword>
<reference evidence="11" key="1">
    <citation type="submission" date="2016-10" db="EMBL/GenBank/DDBJ databases">
        <authorList>
            <person name="Varghese N."/>
            <person name="Submissions S."/>
        </authorList>
    </citation>
    <scope>NUCLEOTIDE SEQUENCE [LARGE SCALE GENOMIC DNA]</scope>
    <source>
        <strain evidence="11">DSM 17072</strain>
    </source>
</reference>
<accession>A0A1H1F8D3</accession>
<evidence type="ECO:0000256" key="1">
    <source>
        <dbReference type="ARBA" id="ARBA00004651"/>
    </source>
</evidence>
<organism evidence="10 11">
    <name type="scientific">Chryseobacterium soldanellicola</name>
    <dbReference type="NCBI Taxonomy" id="311333"/>
    <lineage>
        <taxon>Bacteria</taxon>
        <taxon>Pseudomonadati</taxon>
        <taxon>Bacteroidota</taxon>
        <taxon>Flavobacteriia</taxon>
        <taxon>Flavobacteriales</taxon>
        <taxon>Weeksellaceae</taxon>
        <taxon>Chryseobacterium group</taxon>
        <taxon>Chryseobacterium</taxon>
    </lineage>
</organism>
<dbReference type="STRING" id="311333.SAMN05421664_2921"/>
<dbReference type="Pfam" id="PF20730">
    <property type="entry name" value="YetF_N"/>
    <property type="match status" value="1"/>
</dbReference>
<dbReference type="InterPro" id="IPR007353">
    <property type="entry name" value="DUF421"/>
</dbReference>
<keyword evidence="11" id="KW-1185">Reference proteome</keyword>
<dbReference type="Pfam" id="PF04239">
    <property type="entry name" value="DUF421"/>
    <property type="match status" value="1"/>
</dbReference>
<feature type="transmembrane region" description="Helical" evidence="7">
    <location>
        <begin position="54"/>
        <end position="71"/>
    </location>
</feature>
<protein>
    <recommendedName>
        <fullName evidence="12">DUF421 domain-containing protein</fullName>
    </recommendedName>
</protein>
<keyword evidence="4 7" id="KW-0812">Transmembrane</keyword>
<evidence type="ECO:0000256" key="6">
    <source>
        <dbReference type="ARBA" id="ARBA00023136"/>
    </source>
</evidence>
<evidence type="ECO:0000256" key="5">
    <source>
        <dbReference type="ARBA" id="ARBA00022989"/>
    </source>
</evidence>
<evidence type="ECO:0000256" key="3">
    <source>
        <dbReference type="ARBA" id="ARBA00022475"/>
    </source>
</evidence>
<dbReference type="InterPro" id="IPR048454">
    <property type="entry name" value="YetF_N"/>
</dbReference>
<evidence type="ECO:0000313" key="10">
    <source>
        <dbReference type="EMBL" id="SDQ97242.1"/>
    </source>
</evidence>
<keyword evidence="6 7" id="KW-0472">Membrane</keyword>
<sequence length="184" mass="20690">MIYFLNLINYDRECLFSSWESLVRTFIVGLLVFFALILMLRISGKRTLSQMKEFDFIVTVALGSTLATVVLSKDVSLADGTLALAMLISLQYLLAYLSLRSTKVSRLISSDPTLLFYRGEFLWDALKKERVTEGEVRSVLRKNDISSLQEVEAVVMESNGQLTVVKTGSLSDVDSPLYNVTRID</sequence>
<keyword evidence="5 7" id="KW-1133">Transmembrane helix</keyword>
<evidence type="ECO:0000259" key="8">
    <source>
        <dbReference type="Pfam" id="PF04239"/>
    </source>
</evidence>
<evidence type="ECO:0000256" key="4">
    <source>
        <dbReference type="ARBA" id="ARBA00022692"/>
    </source>
</evidence>
<dbReference type="RefSeq" id="WP_228421961.1">
    <property type="nucleotide sequence ID" value="NZ_FNKL01000004.1"/>
</dbReference>